<name>A0A428J0J6_9BACT</name>
<dbReference type="Proteomes" id="UP000280066">
    <property type="component" value="Unassembled WGS sequence"/>
</dbReference>
<evidence type="ECO:0000313" key="2">
    <source>
        <dbReference type="Proteomes" id="UP000280066"/>
    </source>
</evidence>
<dbReference type="AlphaFoldDB" id="A0A428J0J6"/>
<protein>
    <submittedName>
        <fullName evidence="1">Uncharacterized protein</fullName>
    </submittedName>
</protein>
<organism evidence="1 2">
    <name type="scientific">Hymenobacter metallilatus</name>
    <dbReference type="NCBI Taxonomy" id="2493666"/>
    <lineage>
        <taxon>Bacteria</taxon>
        <taxon>Pseudomonadati</taxon>
        <taxon>Bacteroidota</taxon>
        <taxon>Cytophagia</taxon>
        <taxon>Cytophagales</taxon>
        <taxon>Hymenobacteraceae</taxon>
        <taxon>Hymenobacter</taxon>
    </lineage>
</organism>
<proteinExistence type="predicted"/>
<dbReference type="RefSeq" id="WP_125432966.1">
    <property type="nucleotide sequence ID" value="NZ_RWIS01000013.1"/>
</dbReference>
<comment type="caution">
    <text evidence="1">The sequence shown here is derived from an EMBL/GenBank/DDBJ whole genome shotgun (WGS) entry which is preliminary data.</text>
</comment>
<dbReference type="OrthoDB" id="9926242at2"/>
<accession>A0A428J0J6</accession>
<sequence length="152" mass="17246">MIQKLGIILLLIGLTSANGVAQSPRKVTRLRIVKTEFLGYREYVITDSTIRVEIHDVATTDSLLVREITSVERNQLLAPLDQVYLSGLKNSYQGKSTDTDMPGYTFMVVKGSFAKQINLYEYRLRCLYDVSVRLDALLPEAFRLNYATYTAK</sequence>
<evidence type="ECO:0000313" key="1">
    <source>
        <dbReference type="EMBL" id="RSK25216.1"/>
    </source>
</evidence>
<dbReference type="EMBL" id="RWIS01000013">
    <property type="protein sequence ID" value="RSK25216.1"/>
    <property type="molecule type" value="Genomic_DNA"/>
</dbReference>
<reference evidence="1 2" key="1">
    <citation type="submission" date="2018-12" db="EMBL/GenBank/DDBJ databases">
        <authorList>
            <person name="Feng G."/>
            <person name="Zhu H."/>
        </authorList>
    </citation>
    <scope>NUCLEOTIDE SEQUENCE [LARGE SCALE GENOMIC DNA]</scope>
    <source>
        <strain evidence="1 2">9PBR-2</strain>
    </source>
</reference>
<keyword evidence="2" id="KW-1185">Reference proteome</keyword>
<gene>
    <name evidence="1" type="ORF">EI290_17485</name>
</gene>